<comment type="similarity">
    <text evidence="2 8">Belongs to the Aux/IAA family.</text>
</comment>
<evidence type="ECO:0000256" key="2">
    <source>
        <dbReference type="ARBA" id="ARBA00006728"/>
    </source>
</evidence>
<keyword evidence="7 8" id="KW-0927">Auxin signaling pathway</keyword>
<keyword evidence="4 8" id="KW-0805">Transcription regulation</keyword>
<evidence type="ECO:0000313" key="11">
    <source>
        <dbReference type="Proteomes" id="UP000826656"/>
    </source>
</evidence>
<evidence type="ECO:0000256" key="8">
    <source>
        <dbReference type="RuleBase" id="RU004549"/>
    </source>
</evidence>
<name>A0ABQ7URQ7_SOLTU</name>
<dbReference type="SUPFAM" id="SSF54277">
    <property type="entry name" value="CAD &amp; PB1 domains"/>
    <property type="match status" value="1"/>
</dbReference>
<evidence type="ECO:0000256" key="4">
    <source>
        <dbReference type="ARBA" id="ARBA00023015"/>
    </source>
</evidence>
<dbReference type="PANTHER" id="PTHR31734:SF114">
    <property type="entry name" value="AUXIN-RESPONSIVE PROTEIN IAA32"/>
    <property type="match status" value="1"/>
</dbReference>
<dbReference type="PROSITE" id="PS51745">
    <property type="entry name" value="PB1"/>
    <property type="match status" value="1"/>
</dbReference>
<dbReference type="InterPro" id="IPR033389">
    <property type="entry name" value="AUX/IAA_dom"/>
</dbReference>
<proteinExistence type="inferred from homology"/>
<comment type="caution">
    <text evidence="10">The sequence shown here is derived from an EMBL/GenBank/DDBJ whole genome shotgun (WGS) entry which is preliminary data.</text>
</comment>
<dbReference type="InterPro" id="IPR053793">
    <property type="entry name" value="PB1-like"/>
</dbReference>
<evidence type="ECO:0000256" key="5">
    <source>
        <dbReference type="ARBA" id="ARBA00023163"/>
    </source>
</evidence>
<evidence type="ECO:0000259" key="9">
    <source>
        <dbReference type="PROSITE" id="PS51745"/>
    </source>
</evidence>
<dbReference type="InterPro" id="IPR003311">
    <property type="entry name" value="AUX_IAA"/>
</dbReference>
<dbReference type="Proteomes" id="UP000826656">
    <property type="component" value="Unassembled WGS sequence"/>
</dbReference>
<evidence type="ECO:0000256" key="1">
    <source>
        <dbReference type="ARBA" id="ARBA00004123"/>
    </source>
</evidence>
<organism evidence="10 11">
    <name type="scientific">Solanum tuberosum</name>
    <name type="common">Potato</name>
    <dbReference type="NCBI Taxonomy" id="4113"/>
    <lineage>
        <taxon>Eukaryota</taxon>
        <taxon>Viridiplantae</taxon>
        <taxon>Streptophyta</taxon>
        <taxon>Embryophyta</taxon>
        <taxon>Tracheophyta</taxon>
        <taxon>Spermatophyta</taxon>
        <taxon>Magnoliopsida</taxon>
        <taxon>eudicotyledons</taxon>
        <taxon>Gunneridae</taxon>
        <taxon>Pentapetalae</taxon>
        <taxon>asterids</taxon>
        <taxon>lamiids</taxon>
        <taxon>Solanales</taxon>
        <taxon>Solanaceae</taxon>
        <taxon>Solanoideae</taxon>
        <taxon>Solaneae</taxon>
        <taxon>Solanum</taxon>
    </lineage>
</organism>
<dbReference type="Gene3D" id="3.10.20.90">
    <property type="entry name" value="Phosphatidylinositol 3-kinase Catalytic Subunit, Chain A, domain 1"/>
    <property type="match status" value="1"/>
</dbReference>
<dbReference type="Pfam" id="PF02309">
    <property type="entry name" value="AUX_IAA"/>
    <property type="match status" value="1"/>
</dbReference>
<accession>A0ABQ7URQ7</accession>
<comment type="function">
    <text evidence="8">Aux/IAA proteins are short-lived transcriptional factors that function as repressors of early auxin response genes at low auxin concentrations.</text>
</comment>
<keyword evidence="6 8" id="KW-0539">Nucleus</keyword>
<comment type="subunit">
    <text evidence="8">Homodimers and heterodimers.</text>
</comment>
<keyword evidence="5 8" id="KW-0804">Transcription</keyword>
<comment type="subcellular location">
    <subcellularLocation>
        <location evidence="1 8">Nucleus</location>
    </subcellularLocation>
</comment>
<keyword evidence="3 8" id="KW-0678">Repressor</keyword>
<evidence type="ECO:0000256" key="6">
    <source>
        <dbReference type="ARBA" id="ARBA00023242"/>
    </source>
</evidence>
<evidence type="ECO:0000256" key="3">
    <source>
        <dbReference type="ARBA" id="ARBA00022491"/>
    </source>
</evidence>
<dbReference type="PANTHER" id="PTHR31734">
    <property type="entry name" value="AUXIN-RESPONSIVE PROTEIN IAA17"/>
    <property type="match status" value="1"/>
</dbReference>
<sequence>MDSNSSEYLLNHATTLPSVYYDQTNNKENGNFIDLGLSLRALQPEAYYPSTHGGYDELIDWQHLHPQSSKNSRSEYPTNFMEINNYDDESEGIQSKERWEYVKVNMDGVIVGRKICILEHSSYSSLAIQLEDMFGKQSMDGLRLFQDGSEFSLFYKDRNDQWRIVGDVPWNEFVDRVKRLRIMKKDEAFFSN</sequence>
<reference evidence="10 11" key="1">
    <citation type="journal article" date="2021" name="bioRxiv">
        <title>Chromosome-scale and haplotype-resolved genome assembly of a tetraploid potato cultivar.</title>
        <authorList>
            <person name="Sun H."/>
            <person name="Jiao W.-B."/>
            <person name="Krause K."/>
            <person name="Campoy J.A."/>
            <person name="Goel M."/>
            <person name="Folz-Donahue K."/>
            <person name="Kukat C."/>
            <person name="Huettel B."/>
            <person name="Schneeberger K."/>
        </authorList>
    </citation>
    <scope>NUCLEOTIDE SEQUENCE [LARGE SCALE GENOMIC DNA]</scope>
    <source>
        <strain evidence="10">SolTubOtavaFocal</strain>
        <tissue evidence="10">Leaves</tissue>
    </source>
</reference>
<keyword evidence="11" id="KW-1185">Reference proteome</keyword>
<evidence type="ECO:0000313" key="10">
    <source>
        <dbReference type="EMBL" id="KAH0753801.1"/>
    </source>
</evidence>
<gene>
    <name evidence="10" type="ORF">KY290_024071</name>
</gene>
<evidence type="ECO:0000256" key="7">
    <source>
        <dbReference type="ARBA" id="ARBA00023294"/>
    </source>
</evidence>
<feature type="domain" description="PB1" evidence="9">
    <location>
        <begin position="99"/>
        <end position="187"/>
    </location>
</feature>
<protein>
    <recommendedName>
        <fullName evidence="8">Auxin-responsive protein</fullName>
    </recommendedName>
</protein>
<dbReference type="EMBL" id="JAIVGD010000018">
    <property type="protein sequence ID" value="KAH0753801.1"/>
    <property type="molecule type" value="Genomic_DNA"/>
</dbReference>